<gene>
    <name evidence="1" type="ORF">CLV96_1016</name>
</gene>
<keyword evidence="2" id="KW-1185">Reference proteome</keyword>
<protein>
    <submittedName>
        <fullName evidence="1">Uncharacterized protein</fullName>
    </submittedName>
</protein>
<dbReference type="Proteomes" id="UP000294684">
    <property type="component" value="Unassembled WGS sequence"/>
</dbReference>
<dbReference type="EMBL" id="SORO01000001">
    <property type="protein sequence ID" value="TDY72036.1"/>
    <property type="molecule type" value="Genomic_DNA"/>
</dbReference>
<sequence length="63" mass="7142">MSATRVELPWPIPPVNDPELLLHKSQVLPVLVVQLPFNPVQYFELAENLNDNAETKIHSSKHS</sequence>
<evidence type="ECO:0000313" key="1">
    <source>
        <dbReference type="EMBL" id="TDY72036.1"/>
    </source>
</evidence>
<reference evidence="1 2" key="1">
    <citation type="submission" date="2019-03" db="EMBL/GenBank/DDBJ databases">
        <title>Genomic Encyclopedia of Archaeal and Bacterial Type Strains, Phase II (KMG-II): from individual species to whole genera.</title>
        <authorList>
            <person name="Goeker M."/>
        </authorList>
    </citation>
    <scope>NUCLEOTIDE SEQUENCE [LARGE SCALE GENOMIC DNA]</scope>
    <source>
        <strain evidence="1 2">DSM 21537</strain>
    </source>
</reference>
<organism evidence="1 2">
    <name type="scientific">Leptospira meyeri</name>
    <dbReference type="NCBI Taxonomy" id="29508"/>
    <lineage>
        <taxon>Bacteria</taxon>
        <taxon>Pseudomonadati</taxon>
        <taxon>Spirochaetota</taxon>
        <taxon>Spirochaetia</taxon>
        <taxon>Leptospirales</taxon>
        <taxon>Leptospiraceae</taxon>
        <taxon>Leptospira</taxon>
    </lineage>
</organism>
<accession>A0A4R8MYK2</accession>
<name>A0A4R8MYK2_LEPME</name>
<dbReference type="AlphaFoldDB" id="A0A4R8MYK2"/>
<dbReference type="STRING" id="1193051.LEP1GSC017_2942"/>
<evidence type="ECO:0000313" key="2">
    <source>
        <dbReference type="Proteomes" id="UP000294684"/>
    </source>
</evidence>
<proteinExistence type="predicted"/>
<comment type="caution">
    <text evidence="1">The sequence shown here is derived from an EMBL/GenBank/DDBJ whole genome shotgun (WGS) entry which is preliminary data.</text>
</comment>